<evidence type="ECO:0000256" key="5">
    <source>
        <dbReference type="ARBA" id="ARBA00022840"/>
    </source>
</evidence>
<dbReference type="Pfam" id="PF00627">
    <property type="entry name" value="UBA"/>
    <property type="match status" value="1"/>
</dbReference>
<organism evidence="10">
    <name type="scientific">Sesamum latifolium</name>
    <dbReference type="NCBI Taxonomy" id="2727402"/>
    <lineage>
        <taxon>Eukaryota</taxon>
        <taxon>Viridiplantae</taxon>
        <taxon>Streptophyta</taxon>
        <taxon>Embryophyta</taxon>
        <taxon>Tracheophyta</taxon>
        <taxon>Spermatophyta</taxon>
        <taxon>Magnoliopsida</taxon>
        <taxon>eudicotyledons</taxon>
        <taxon>Gunneridae</taxon>
        <taxon>Pentapetalae</taxon>
        <taxon>asterids</taxon>
        <taxon>lamiids</taxon>
        <taxon>Lamiales</taxon>
        <taxon>Pedaliaceae</taxon>
        <taxon>Sesamum</taxon>
    </lineage>
</organism>
<name>A0AAW2Y753_9LAMI</name>
<evidence type="ECO:0000313" key="10">
    <source>
        <dbReference type="EMBL" id="KAL0461584.1"/>
    </source>
</evidence>
<proteinExistence type="inferred from homology"/>
<dbReference type="InterPro" id="IPR011009">
    <property type="entry name" value="Kinase-like_dom_sf"/>
</dbReference>
<evidence type="ECO:0000256" key="1">
    <source>
        <dbReference type="ARBA" id="ARBA00022527"/>
    </source>
</evidence>
<dbReference type="SMART" id="SM00220">
    <property type="entry name" value="S_TKc"/>
    <property type="match status" value="1"/>
</dbReference>
<reference evidence="10" key="2">
    <citation type="journal article" date="2024" name="Plant">
        <title>Genomic evolution and insights into agronomic trait innovations of Sesamum species.</title>
        <authorList>
            <person name="Miao H."/>
            <person name="Wang L."/>
            <person name="Qu L."/>
            <person name="Liu H."/>
            <person name="Sun Y."/>
            <person name="Le M."/>
            <person name="Wang Q."/>
            <person name="Wei S."/>
            <person name="Zheng Y."/>
            <person name="Lin W."/>
            <person name="Duan Y."/>
            <person name="Cao H."/>
            <person name="Xiong S."/>
            <person name="Wang X."/>
            <person name="Wei L."/>
            <person name="Li C."/>
            <person name="Ma Q."/>
            <person name="Ju M."/>
            <person name="Zhao R."/>
            <person name="Li G."/>
            <person name="Mu C."/>
            <person name="Tian Q."/>
            <person name="Mei H."/>
            <person name="Zhang T."/>
            <person name="Gao T."/>
            <person name="Zhang H."/>
        </authorList>
    </citation>
    <scope>NUCLEOTIDE SEQUENCE</scope>
    <source>
        <strain evidence="10">KEN1</strain>
    </source>
</reference>
<dbReference type="GO" id="GO:0005737">
    <property type="term" value="C:cytoplasm"/>
    <property type="evidence" value="ECO:0007669"/>
    <property type="project" value="TreeGrafter"/>
</dbReference>
<dbReference type="PANTHER" id="PTHR24346">
    <property type="entry name" value="MAP/MICROTUBULE AFFINITY-REGULATING KINASE"/>
    <property type="match status" value="1"/>
</dbReference>
<dbReference type="GO" id="GO:0004674">
    <property type="term" value="F:protein serine/threonine kinase activity"/>
    <property type="evidence" value="ECO:0007669"/>
    <property type="project" value="UniProtKB-KW"/>
</dbReference>
<dbReference type="InterPro" id="IPR017441">
    <property type="entry name" value="Protein_kinase_ATP_BS"/>
</dbReference>
<keyword evidence="4 10" id="KW-0418">Kinase</keyword>
<dbReference type="CDD" id="cd14335">
    <property type="entry name" value="UBA_SnRK1_plant"/>
    <property type="match status" value="1"/>
</dbReference>
<keyword evidence="3 6" id="KW-0547">Nucleotide-binding</keyword>
<dbReference type="GO" id="GO:0035556">
    <property type="term" value="P:intracellular signal transduction"/>
    <property type="evidence" value="ECO:0007669"/>
    <property type="project" value="TreeGrafter"/>
</dbReference>
<dbReference type="Pfam" id="PF00069">
    <property type="entry name" value="Pkinase"/>
    <property type="match status" value="2"/>
</dbReference>
<keyword evidence="2" id="KW-0808">Transferase</keyword>
<dbReference type="Gene3D" id="1.10.8.10">
    <property type="entry name" value="DNA helicase RuvA subunit, C-terminal domain"/>
    <property type="match status" value="1"/>
</dbReference>
<dbReference type="Gene3D" id="1.10.510.10">
    <property type="entry name" value="Transferase(Phosphotransferase) domain 1"/>
    <property type="match status" value="2"/>
</dbReference>
<dbReference type="InterPro" id="IPR028375">
    <property type="entry name" value="KA1/Ssp2_C"/>
</dbReference>
<dbReference type="SUPFAM" id="SSF103243">
    <property type="entry name" value="KA1-like"/>
    <property type="match status" value="1"/>
</dbReference>
<evidence type="ECO:0000256" key="6">
    <source>
        <dbReference type="PROSITE-ProRule" id="PRU10141"/>
    </source>
</evidence>
<keyword evidence="1 7" id="KW-0723">Serine/threonine-protein kinase</keyword>
<dbReference type="EMBL" id="JACGWN010000001">
    <property type="protein sequence ID" value="KAL0461584.1"/>
    <property type="molecule type" value="Genomic_DNA"/>
</dbReference>
<evidence type="ECO:0000259" key="8">
    <source>
        <dbReference type="PROSITE" id="PS50011"/>
    </source>
</evidence>
<accession>A0AAW2Y753</accession>
<evidence type="ECO:0000256" key="3">
    <source>
        <dbReference type="ARBA" id="ARBA00022741"/>
    </source>
</evidence>
<feature type="binding site" evidence="6">
    <location>
        <position position="47"/>
    </location>
    <ligand>
        <name>ATP</name>
        <dbReference type="ChEBI" id="CHEBI:30616"/>
    </ligand>
</feature>
<dbReference type="SMART" id="SM00165">
    <property type="entry name" value="UBA"/>
    <property type="match status" value="1"/>
</dbReference>
<comment type="caution">
    <text evidence="10">The sequence shown here is derived from an EMBL/GenBank/DDBJ whole genome shotgun (WGS) entry which is preliminary data.</text>
</comment>
<dbReference type="InterPro" id="IPR015940">
    <property type="entry name" value="UBA"/>
</dbReference>
<dbReference type="PROSITE" id="PS00108">
    <property type="entry name" value="PROTEIN_KINASE_ST"/>
    <property type="match status" value="1"/>
</dbReference>
<dbReference type="GO" id="GO:0005524">
    <property type="term" value="F:ATP binding"/>
    <property type="evidence" value="ECO:0007669"/>
    <property type="project" value="UniProtKB-UniRule"/>
</dbReference>
<dbReference type="InterPro" id="IPR008271">
    <property type="entry name" value="Ser/Thr_kinase_AS"/>
</dbReference>
<dbReference type="Gene3D" id="3.30.310.80">
    <property type="entry name" value="Kinase associated domain 1, KA1"/>
    <property type="match status" value="1"/>
</dbReference>
<reference evidence="10" key="1">
    <citation type="submission" date="2020-06" db="EMBL/GenBank/DDBJ databases">
        <authorList>
            <person name="Li T."/>
            <person name="Hu X."/>
            <person name="Zhang T."/>
            <person name="Song X."/>
            <person name="Zhang H."/>
            <person name="Dai N."/>
            <person name="Sheng W."/>
            <person name="Hou X."/>
            <person name="Wei L."/>
        </authorList>
    </citation>
    <scope>NUCLEOTIDE SEQUENCE</scope>
    <source>
        <strain evidence="10">KEN1</strain>
        <tissue evidence="10">Leaf</tissue>
    </source>
</reference>
<evidence type="ECO:0000259" key="9">
    <source>
        <dbReference type="PROSITE" id="PS50030"/>
    </source>
</evidence>
<sequence length="477" mass="54343">MDGSTQDGSSVDSFMRNYKLGKTLGIGSFGKVKIAEHALTGHKVAVKILNRKKIKNMDMEEKVVETNTDIYVVMEYVKSGELFDYIVEKGRLHEEEARIFFQQIISGVEYCHRNMVVHRDLKPENLLLDSKCNVISGKLYAGPEVDVWSCGVILYALLCGTLPFDDENIPNLFKKIKGGIYTLPSHLSAGARDLIPRMLIVDPMKRMTIPEIRAHPWFQAHLPRYLAVPPPDTTQQAKKIDEEILQEVVKMGFDRNVLSDSLRNRVQNEGTVTYYLLLDNRFRVSSGYLGSEFQETMEFGYNRMNPSETVASPVGQRLPGAIDYQQFGGRQFPVDRKWALGLQSRAHPREIMTEVLKALQELNVYWKKIGHYNMKCRWNRGSPGHSKGTLNNSMLDSNYYGDESGIIENDGNIRPQNIVKLKCSFTKPAKTNICLICREFKGHSSFFLIFVPPSLLSFASSKILYQSSYRSRWGIRS</sequence>
<dbReference type="PANTHER" id="PTHR24346:SF82">
    <property type="entry name" value="KP78A-RELATED"/>
    <property type="match status" value="1"/>
</dbReference>
<protein>
    <submittedName>
        <fullName evidence="10">SNF1-related protein kinase catalytic subunit alpha KIN10</fullName>
    </submittedName>
</protein>
<evidence type="ECO:0000256" key="4">
    <source>
        <dbReference type="ARBA" id="ARBA00022777"/>
    </source>
</evidence>
<dbReference type="AlphaFoldDB" id="A0AAW2Y753"/>
<dbReference type="PROSITE" id="PS50030">
    <property type="entry name" value="UBA"/>
    <property type="match status" value="1"/>
</dbReference>
<dbReference type="SUPFAM" id="SSF56112">
    <property type="entry name" value="Protein kinase-like (PK-like)"/>
    <property type="match status" value="1"/>
</dbReference>
<dbReference type="InterPro" id="IPR000719">
    <property type="entry name" value="Prot_kinase_dom"/>
</dbReference>
<evidence type="ECO:0000256" key="7">
    <source>
        <dbReference type="RuleBase" id="RU000304"/>
    </source>
</evidence>
<dbReference type="PROSITE" id="PS00107">
    <property type="entry name" value="PROTEIN_KINASE_ATP"/>
    <property type="match status" value="1"/>
</dbReference>
<comment type="similarity">
    <text evidence="7">Belongs to the protein kinase superfamily.</text>
</comment>
<feature type="domain" description="UBA" evidence="9">
    <location>
        <begin position="239"/>
        <end position="279"/>
    </location>
</feature>
<feature type="domain" description="Protein kinase" evidence="8">
    <location>
        <begin position="18"/>
        <end position="218"/>
    </location>
</feature>
<dbReference type="PROSITE" id="PS50011">
    <property type="entry name" value="PROTEIN_KINASE_DOM"/>
    <property type="match status" value="1"/>
</dbReference>
<keyword evidence="5 6" id="KW-0067">ATP-binding</keyword>
<evidence type="ECO:0000256" key="2">
    <source>
        <dbReference type="ARBA" id="ARBA00022679"/>
    </source>
</evidence>
<gene>
    <name evidence="10" type="ORF">Slati_0046000</name>
</gene>